<feature type="transmembrane region" description="Helical" evidence="5">
    <location>
        <begin position="101"/>
        <end position="123"/>
    </location>
</feature>
<accession>A0A383F1S5</accession>
<sequence length="186" mass="20291">MKIFFIDTLKKDLFFAFSGRIIGTFISVPLIIYTIGTNNFLIIFGLLLLITVGISAKKWSFKANMKNVSIAGACSGFMGTLTGIGGPPMGIVYQNSKSTNVVATLNMFFGVGALFSVIILTYIELITLKDVFKSLLLLPAVIVGIIIGRTDTVKNYVNVKFKKLILLICLICSLLVLGQAFISYQN</sequence>
<evidence type="ECO:0000256" key="2">
    <source>
        <dbReference type="ARBA" id="ARBA00022692"/>
    </source>
</evidence>
<dbReference type="AlphaFoldDB" id="A0A383F1S5"/>
<reference evidence="6" key="1">
    <citation type="submission" date="2018-05" db="EMBL/GenBank/DDBJ databases">
        <authorList>
            <person name="Lanie J.A."/>
            <person name="Ng W.-L."/>
            <person name="Kazmierczak K.M."/>
            <person name="Andrzejewski T.M."/>
            <person name="Davidsen T.M."/>
            <person name="Wayne K.J."/>
            <person name="Tettelin H."/>
            <person name="Glass J.I."/>
            <person name="Rusch D."/>
            <person name="Podicherti R."/>
            <person name="Tsui H.-C.T."/>
            <person name="Winkler M.E."/>
        </authorList>
    </citation>
    <scope>NUCLEOTIDE SEQUENCE</scope>
</reference>
<feature type="transmembrane region" description="Helical" evidence="5">
    <location>
        <begin position="68"/>
        <end position="89"/>
    </location>
</feature>
<keyword evidence="4 5" id="KW-0472">Membrane</keyword>
<name>A0A383F1S5_9ZZZZ</name>
<evidence type="ECO:0000313" key="6">
    <source>
        <dbReference type="EMBL" id="SVE62623.1"/>
    </source>
</evidence>
<proteinExistence type="predicted"/>
<keyword evidence="3 5" id="KW-1133">Transmembrane helix</keyword>
<evidence type="ECO:0008006" key="7">
    <source>
        <dbReference type="Google" id="ProtNLM"/>
    </source>
</evidence>
<evidence type="ECO:0000256" key="4">
    <source>
        <dbReference type="ARBA" id="ARBA00023136"/>
    </source>
</evidence>
<dbReference type="GO" id="GO:0016020">
    <property type="term" value="C:membrane"/>
    <property type="evidence" value="ECO:0007669"/>
    <property type="project" value="UniProtKB-SubCell"/>
</dbReference>
<evidence type="ECO:0000256" key="5">
    <source>
        <dbReference type="SAM" id="Phobius"/>
    </source>
</evidence>
<feature type="transmembrane region" description="Helical" evidence="5">
    <location>
        <begin position="39"/>
        <end position="56"/>
    </location>
</feature>
<evidence type="ECO:0000256" key="3">
    <source>
        <dbReference type="ARBA" id="ARBA00022989"/>
    </source>
</evidence>
<organism evidence="6">
    <name type="scientific">marine metagenome</name>
    <dbReference type="NCBI Taxonomy" id="408172"/>
    <lineage>
        <taxon>unclassified sequences</taxon>
        <taxon>metagenomes</taxon>
        <taxon>ecological metagenomes</taxon>
    </lineage>
</organism>
<evidence type="ECO:0000256" key="1">
    <source>
        <dbReference type="ARBA" id="ARBA00004141"/>
    </source>
</evidence>
<protein>
    <recommendedName>
        <fullName evidence="7">Membrane transporter protein</fullName>
    </recommendedName>
</protein>
<feature type="transmembrane region" description="Helical" evidence="5">
    <location>
        <begin position="12"/>
        <end position="33"/>
    </location>
</feature>
<comment type="subcellular location">
    <subcellularLocation>
        <location evidence="1">Membrane</location>
        <topology evidence="1">Multi-pass membrane protein</topology>
    </subcellularLocation>
</comment>
<dbReference type="Pfam" id="PF01925">
    <property type="entry name" value="TauE"/>
    <property type="match status" value="1"/>
</dbReference>
<dbReference type="EMBL" id="UINC01230482">
    <property type="protein sequence ID" value="SVE62623.1"/>
    <property type="molecule type" value="Genomic_DNA"/>
</dbReference>
<dbReference type="InterPro" id="IPR002781">
    <property type="entry name" value="TM_pro_TauE-like"/>
</dbReference>
<keyword evidence="2 5" id="KW-0812">Transmembrane</keyword>
<feature type="transmembrane region" description="Helical" evidence="5">
    <location>
        <begin position="164"/>
        <end position="184"/>
    </location>
</feature>
<gene>
    <name evidence="6" type="ORF">METZ01_LOCUS515477</name>
</gene>